<dbReference type="PANTHER" id="PTHR19924:SF26">
    <property type="entry name" value="U3 SMALL NUCLEOLAR RNA-ASSOCIATED PROTEIN 15 HOMOLOG"/>
    <property type="match status" value="1"/>
</dbReference>
<dbReference type="Gene3D" id="2.130.10.10">
    <property type="entry name" value="YVTN repeat-like/Quinoprotein amine dehydrogenase"/>
    <property type="match status" value="2"/>
</dbReference>
<accession>S8CMH4</accession>
<protein>
    <recommendedName>
        <fullName evidence="7">U3 small nucleolar RNA-associated protein 15 C-terminal domain-containing protein</fullName>
    </recommendedName>
</protein>
<keyword evidence="9" id="KW-1185">Reference proteome</keyword>
<comment type="subcellular location">
    <subcellularLocation>
        <location evidence="1">Nucleus</location>
        <location evidence="1">Nucleolus</location>
    </subcellularLocation>
</comment>
<feature type="domain" description="U3 small nucleolar RNA-associated protein 15 C-terminal" evidence="7">
    <location>
        <begin position="390"/>
        <end position="530"/>
    </location>
</feature>
<dbReference type="Pfam" id="PF09384">
    <property type="entry name" value="UTP15_C"/>
    <property type="match status" value="1"/>
</dbReference>
<evidence type="ECO:0000256" key="5">
    <source>
        <dbReference type="ARBA" id="ARBA00023242"/>
    </source>
</evidence>
<dbReference type="PROSITE" id="PS50294">
    <property type="entry name" value="WD_REPEATS_REGION"/>
    <property type="match status" value="1"/>
</dbReference>
<evidence type="ECO:0000256" key="3">
    <source>
        <dbReference type="ARBA" id="ARBA00022574"/>
    </source>
</evidence>
<proteinExistence type="predicted"/>
<dbReference type="SUPFAM" id="SSF50978">
    <property type="entry name" value="WD40 repeat-like"/>
    <property type="match status" value="1"/>
</dbReference>
<dbReference type="GO" id="GO:0045943">
    <property type="term" value="P:positive regulation of transcription by RNA polymerase I"/>
    <property type="evidence" value="ECO:0007669"/>
    <property type="project" value="TreeGrafter"/>
</dbReference>
<sequence length="539" mass="59671">TDCCPATMAETFPVKPKLRPTSDGTGETAKPEAKYWRSFRKPKDVEAIASESFLYPISSVSFSPVVPHDFAAAHSATVTLFSGKTLEAKSKITDLSGSAASAAFRCDGKLLAVGDSTGAVHVFEAKSRSHLRRLRGHAAAARLVCYPRAADKLHLLSGGDDSVVKYWDVTTETCLFDLLGHKDYVRCGDSSPVSDEMFVSGSYDHRIKLWDVRVSSSGSVMELKHGLPVESVIYLPSGGLIASSGGNVVKIWDVIGGGKLLHTMESHNKTVTDLCMGKVGYGTSEDAEQCRILSVSLDGYMKVFDFSKFKITYSMRFPQPLLSVGFSPDCSTRVIGTSKGNLYIGRRKKKLETVDEGGYSEWGAPLADEHQRKVLRPTHFRYFTRGQSRRPAERDYLVKRPKKVKFAKHDKLFKKFRHKEAFVAALTSGDSGKVVAVMEELVARKKLLSCVSNLEGSELNLLVEFLQKNATRPIYAGLLMNLALKVIEFRVKDIRSDQQLREHLRNLKQAVEEETRIQQSLLEIQGIVSPILKIAAKRS</sequence>
<dbReference type="InterPro" id="IPR020472">
    <property type="entry name" value="WD40_PAC1"/>
</dbReference>
<dbReference type="InterPro" id="IPR036322">
    <property type="entry name" value="WD40_repeat_dom_sf"/>
</dbReference>
<evidence type="ECO:0000259" key="7">
    <source>
        <dbReference type="Pfam" id="PF09384"/>
    </source>
</evidence>
<dbReference type="Proteomes" id="UP000015453">
    <property type="component" value="Unassembled WGS sequence"/>
</dbReference>
<feature type="repeat" description="WD" evidence="6">
    <location>
        <begin position="178"/>
        <end position="220"/>
    </location>
</feature>
<dbReference type="PRINTS" id="PR00320">
    <property type="entry name" value="GPROTEINBRPT"/>
</dbReference>
<dbReference type="GO" id="GO:0006364">
    <property type="term" value="P:rRNA processing"/>
    <property type="evidence" value="ECO:0007669"/>
    <property type="project" value="UniProtKB-KW"/>
</dbReference>
<dbReference type="InterPro" id="IPR018983">
    <property type="entry name" value="U3_snoRNA-assocProt_15_C"/>
</dbReference>
<keyword evidence="3 6" id="KW-0853">WD repeat</keyword>
<dbReference type="AlphaFoldDB" id="S8CMH4"/>
<feature type="non-terminal residue" evidence="8">
    <location>
        <position position="1"/>
    </location>
</feature>
<gene>
    <name evidence="8" type="ORF">M569_06434</name>
</gene>
<dbReference type="InterPro" id="IPR001680">
    <property type="entry name" value="WD40_rpt"/>
</dbReference>
<evidence type="ECO:0000256" key="6">
    <source>
        <dbReference type="PROSITE-ProRule" id="PRU00221"/>
    </source>
</evidence>
<evidence type="ECO:0000313" key="9">
    <source>
        <dbReference type="Proteomes" id="UP000015453"/>
    </source>
</evidence>
<keyword evidence="4" id="KW-0677">Repeat</keyword>
<reference evidence="8 9" key="1">
    <citation type="journal article" date="2013" name="BMC Genomics">
        <title>The miniature genome of a carnivorous plant Genlisea aurea contains a low number of genes and short non-coding sequences.</title>
        <authorList>
            <person name="Leushkin E.V."/>
            <person name="Sutormin R.A."/>
            <person name="Nabieva E.R."/>
            <person name="Penin A.A."/>
            <person name="Kondrashov A.S."/>
            <person name="Logacheva M.D."/>
        </authorList>
    </citation>
    <scope>NUCLEOTIDE SEQUENCE [LARGE SCALE GENOMIC DNA]</scope>
</reference>
<dbReference type="InterPro" id="IPR015943">
    <property type="entry name" value="WD40/YVTN_repeat-like_dom_sf"/>
</dbReference>
<keyword evidence="5" id="KW-0539">Nucleus</keyword>
<evidence type="ECO:0000313" key="8">
    <source>
        <dbReference type="EMBL" id="EPS68334.1"/>
    </source>
</evidence>
<dbReference type="PROSITE" id="PS50082">
    <property type="entry name" value="WD_REPEATS_2"/>
    <property type="match status" value="2"/>
</dbReference>
<feature type="repeat" description="WD" evidence="6">
    <location>
        <begin position="134"/>
        <end position="177"/>
    </location>
</feature>
<dbReference type="EMBL" id="AUSU01002661">
    <property type="protein sequence ID" value="EPS68334.1"/>
    <property type="molecule type" value="Genomic_DNA"/>
</dbReference>
<dbReference type="OrthoDB" id="431715at2759"/>
<dbReference type="GO" id="GO:0005730">
    <property type="term" value="C:nucleolus"/>
    <property type="evidence" value="ECO:0007669"/>
    <property type="project" value="UniProtKB-SubCell"/>
</dbReference>
<name>S8CMH4_9LAMI</name>
<evidence type="ECO:0000256" key="4">
    <source>
        <dbReference type="ARBA" id="ARBA00022737"/>
    </source>
</evidence>
<evidence type="ECO:0000256" key="1">
    <source>
        <dbReference type="ARBA" id="ARBA00004604"/>
    </source>
</evidence>
<dbReference type="PANTHER" id="PTHR19924">
    <property type="entry name" value="UTP15 U3 SMALL NUCLEOLAR RNA-ASSOCIATED PROTEIN 15 FAMILY MEMBER"/>
    <property type="match status" value="1"/>
</dbReference>
<dbReference type="Pfam" id="PF00400">
    <property type="entry name" value="WD40"/>
    <property type="match status" value="2"/>
</dbReference>
<dbReference type="SMART" id="SM00320">
    <property type="entry name" value="WD40"/>
    <property type="match status" value="5"/>
</dbReference>
<keyword evidence="2" id="KW-0698">rRNA processing</keyword>
<evidence type="ECO:0000256" key="2">
    <source>
        <dbReference type="ARBA" id="ARBA00022552"/>
    </source>
</evidence>
<comment type="caution">
    <text evidence="8">The sequence shown here is derived from an EMBL/GenBank/DDBJ whole genome shotgun (WGS) entry which is preliminary data.</text>
</comment>
<organism evidence="8 9">
    <name type="scientific">Genlisea aurea</name>
    <dbReference type="NCBI Taxonomy" id="192259"/>
    <lineage>
        <taxon>Eukaryota</taxon>
        <taxon>Viridiplantae</taxon>
        <taxon>Streptophyta</taxon>
        <taxon>Embryophyta</taxon>
        <taxon>Tracheophyta</taxon>
        <taxon>Spermatophyta</taxon>
        <taxon>Magnoliopsida</taxon>
        <taxon>eudicotyledons</taxon>
        <taxon>Gunneridae</taxon>
        <taxon>Pentapetalae</taxon>
        <taxon>asterids</taxon>
        <taxon>lamiids</taxon>
        <taxon>Lamiales</taxon>
        <taxon>Lentibulariaceae</taxon>
        <taxon>Genlisea</taxon>
    </lineage>
</organism>